<gene>
    <name evidence="1" type="ORF">GIB67_038294</name>
</gene>
<organism evidence="1 2">
    <name type="scientific">Kingdonia uniflora</name>
    <dbReference type="NCBI Taxonomy" id="39325"/>
    <lineage>
        <taxon>Eukaryota</taxon>
        <taxon>Viridiplantae</taxon>
        <taxon>Streptophyta</taxon>
        <taxon>Embryophyta</taxon>
        <taxon>Tracheophyta</taxon>
        <taxon>Spermatophyta</taxon>
        <taxon>Magnoliopsida</taxon>
        <taxon>Ranunculales</taxon>
        <taxon>Circaeasteraceae</taxon>
        <taxon>Kingdonia</taxon>
    </lineage>
</organism>
<reference evidence="1 2" key="1">
    <citation type="journal article" date="2020" name="IScience">
        <title>Genome Sequencing of the Endangered Kingdonia uniflora (Circaeasteraceae, Ranunculales) Reveals Potential Mechanisms of Evolutionary Specialization.</title>
        <authorList>
            <person name="Sun Y."/>
            <person name="Deng T."/>
            <person name="Zhang A."/>
            <person name="Moore M.J."/>
            <person name="Landis J.B."/>
            <person name="Lin N."/>
            <person name="Zhang H."/>
            <person name="Zhang X."/>
            <person name="Huang J."/>
            <person name="Zhang X."/>
            <person name="Sun H."/>
            <person name="Wang H."/>
        </authorList>
    </citation>
    <scope>NUCLEOTIDE SEQUENCE [LARGE SCALE GENOMIC DNA]</scope>
    <source>
        <strain evidence="1">TB1705</strain>
        <tissue evidence="1">Leaf</tissue>
    </source>
</reference>
<dbReference type="EMBL" id="JACGCM010002893">
    <property type="protein sequence ID" value="KAF6134003.1"/>
    <property type="molecule type" value="Genomic_DNA"/>
</dbReference>
<proteinExistence type="predicted"/>
<evidence type="ECO:0000313" key="1">
    <source>
        <dbReference type="EMBL" id="KAF6134003.1"/>
    </source>
</evidence>
<evidence type="ECO:0000313" key="2">
    <source>
        <dbReference type="Proteomes" id="UP000541444"/>
    </source>
</evidence>
<name>A0A7J7KUG8_9MAGN</name>
<protein>
    <submittedName>
        <fullName evidence="1">Uncharacterized protein</fullName>
    </submittedName>
</protein>
<feature type="non-terminal residue" evidence="1">
    <location>
        <position position="1"/>
    </location>
</feature>
<dbReference type="Proteomes" id="UP000541444">
    <property type="component" value="Unassembled WGS sequence"/>
</dbReference>
<sequence length="56" mass="6773">PTNLRISKKKKTKTKIQNPKNKKFANLYFVLQFPLMEVWIEVWISQEHPKIVLLKH</sequence>
<keyword evidence="2" id="KW-1185">Reference proteome</keyword>
<comment type="caution">
    <text evidence="1">The sequence shown here is derived from an EMBL/GenBank/DDBJ whole genome shotgun (WGS) entry which is preliminary data.</text>
</comment>
<accession>A0A7J7KUG8</accession>
<dbReference type="AlphaFoldDB" id="A0A7J7KUG8"/>